<comment type="caution">
    <text evidence="1">The sequence shown here is derived from an EMBL/GenBank/DDBJ whole genome shotgun (WGS) entry which is preliminary data.</text>
</comment>
<evidence type="ECO:0000313" key="1">
    <source>
        <dbReference type="EMBL" id="GLQ61573.1"/>
    </source>
</evidence>
<proteinExistence type="predicted"/>
<accession>A0AAV5NCC0</accession>
<dbReference type="EMBL" id="BSNU01000001">
    <property type="protein sequence ID" value="GLQ61573.1"/>
    <property type="molecule type" value="Genomic_DNA"/>
</dbReference>
<evidence type="ECO:0008006" key="3">
    <source>
        <dbReference type="Google" id="ProtNLM"/>
    </source>
</evidence>
<dbReference type="Proteomes" id="UP001156614">
    <property type="component" value="Unassembled WGS sequence"/>
</dbReference>
<sequence length="63" mass="6852">MAIANYFDVSLDWLTSGNGNMKPARALNAGEAALLDAYRRMPETEATAFLQYALIRTQGANDA</sequence>
<gene>
    <name evidence="1" type="ORF">GCM10007867_04180</name>
</gene>
<dbReference type="AlphaFoldDB" id="A0AAV5NCC0"/>
<keyword evidence="2" id="KW-1185">Reference proteome</keyword>
<protein>
    <recommendedName>
        <fullName evidence="3">Transcriptional regulator</fullName>
    </recommendedName>
</protein>
<organism evidence="1 2">
    <name type="scientific">Gluconobacter cerinus</name>
    <dbReference type="NCBI Taxonomy" id="38307"/>
    <lineage>
        <taxon>Bacteria</taxon>
        <taxon>Pseudomonadati</taxon>
        <taxon>Pseudomonadota</taxon>
        <taxon>Alphaproteobacteria</taxon>
        <taxon>Acetobacterales</taxon>
        <taxon>Acetobacteraceae</taxon>
        <taxon>Gluconobacter</taxon>
    </lineage>
</organism>
<evidence type="ECO:0000313" key="2">
    <source>
        <dbReference type="Proteomes" id="UP001156614"/>
    </source>
</evidence>
<name>A0AAV5NCC0_9PROT</name>
<reference evidence="2" key="1">
    <citation type="journal article" date="2019" name="Int. J. Syst. Evol. Microbiol.">
        <title>The Global Catalogue of Microorganisms (GCM) 10K type strain sequencing project: providing services to taxonomists for standard genome sequencing and annotation.</title>
        <authorList>
            <consortium name="The Broad Institute Genomics Platform"/>
            <consortium name="The Broad Institute Genome Sequencing Center for Infectious Disease"/>
            <person name="Wu L."/>
            <person name="Ma J."/>
        </authorList>
    </citation>
    <scope>NUCLEOTIDE SEQUENCE [LARGE SCALE GENOMIC DNA]</scope>
    <source>
        <strain evidence="2">NBRC 3267</strain>
    </source>
</reference>